<dbReference type="Proteomes" id="UP000295783">
    <property type="component" value="Unassembled WGS sequence"/>
</dbReference>
<organism evidence="11 12">
    <name type="scientific">Dongia mobilis</name>
    <dbReference type="NCBI Taxonomy" id="578943"/>
    <lineage>
        <taxon>Bacteria</taxon>
        <taxon>Pseudomonadati</taxon>
        <taxon>Pseudomonadota</taxon>
        <taxon>Alphaproteobacteria</taxon>
        <taxon>Rhodospirillales</taxon>
        <taxon>Dongiaceae</taxon>
        <taxon>Dongia</taxon>
    </lineage>
</organism>
<dbReference type="GO" id="GO:0004222">
    <property type="term" value="F:metalloendopeptidase activity"/>
    <property type="evidence" value="ECO:0007669"/>
    <property type="project" value="InterPro"/>
</dbReference>
<dbReference type="InterPro" id="IPR011765">
    <property type="entry name" value="Pept_M16_N"/>
</dbReference>
<evidence type="ECO:0000256" key="2">
    <source>
        <dbReference type="ARBA" id="ARBA00007261"/>
    </source>
</evidence>
<name>A0A4R6WT57_9PROT</name>
<evidence type="ECO:0000256" key="1">
    <source>
        <dbReference type="ARBA" id="ARBA00001947"/>
    </source>
</evidence>
<evidence type="ECO:0000256" key="6">
    <source>
        <dbReference type="ARBA" id="ARBA00022833"/>
    </source>
</evidence>
<gene>
    <name evidence="11" type="ORF">A8950_1484</name>
</gene>
<accession>A0A4R6WT57</accession>
<evidence type="ECO:0000256" key="8">
    <source>
        <dbReference type="RuleBase" id="RU004447"/>
    </source>
</evidence>
<keyword evidence="12" id="KW-1185">Reference proteome</keyword>
<keyword evidence="7" id="KW-0482">Metalloprotease</keyword>
<dbReference type="Pfam" id="PF05193">
    <property type="entry name" value="Peptidase_M16_C"/>
    <property type="match status" value="1"/>
</dbReference>
<protein>
    <submittedName>
        <fullName evidence="11">Zinc protease</fullName>
    </submittedName>
</protein>
<dbReference type="Gene3D" id="3.30.830.10">
    <property type="entry name" value="Metalloenzyme, LuxS/M16 peptidase-like"/>
    <property type="match status" value="2"/>
</dbReference>
<evidence type="ECO:0000313" key="11">
    <source>
        <dbReference type="EMBL" id="TDQ83198.1"/>
    </source>
</evidence>
<dbReference type="InterPro" id="IPR011249">
    <property type="entry name" value="Metalloenz_LuxS/M16"/>
</dbReference>
<dbReference type="InterPro" id="IPR050626">
    <property type="entry name" value="Peptidase_M16"/>
</dbReference>
<comment type="caution">
    <text evidence="11">The sequence shown here is derived from an EMBL/GenBank/DDBJ whole genome shotgun (WGS) entry which is preliminary data.</text>
</comment>
<dbReference type="InterPro" id="IPR007863">
    <property type="entry name" value="Peptidase_M16_C"/>
</dbReference>
<evidence type="ECO:0000313" key="12">
    <source>
        <dbReference type="Proteomes" id="UP000295783"/>
    </source>
</evidence>
<dbReference type="SUPFAM" id="SSF63411">
    <property type="entry name" value="LuxS/MPP-like metallohydrolase"/>
    <property type="match status" value="2"/>
</dbReference>
<dbReference type="InterPro" id="IPR001431">
    <property type="entry name" value="Pept_M16_Zn_BS"/>
</dbReference>
<feature type="domain" description="Peptidase M16 C-terminal" evidence="10">
    <location>
        <begin position="183"/>
        <end position="363"/>
    </location>
</feature>
<evidence type="ECO:0000256" key="3">
    <source>
        <dbReference type="ARBA" id="ARBA00022670"/>
    </source>
</evidence>
<comment type="similarity">
    <text evidence="2 8">Belongs to the peptidase M16 family.</text>
</comment>
<keyword evidence="4" id="KW-0479">Metal-binding</keyword>
<dbReference type="PROSITE" id="PS00143">
    <property type="entry name" value="INSULINASE"/>
    <property type="match status" value="1"/>
</dbReference>
<dbReference type="AlphaFoldDB" id="A0A4R6WT57"/>
<dbReference type="PANTHER" id="PTHR43690:SF17">
    <property type="entry name" value="PROTEIN YHJJ"/>
    <property type="match status" value="1"/>
</dbReference>
<dbReference type="GO" id="GO:0006508">
    <property type="term" value="P:proteolysis"/>
    <property type="evidence" value="ECO:0007669"/>
    <property type="project" value="UniProtKB-KW"/>
</dbReference>
<reference evidence="11 12" key="1">
    <citation type="submission" date="2019-03" db="EMBL/GenBank/DDBJ databases">
        <title>Genomic Encyclopedia of Type Strains, Phase III (KMG-III): the genomes of soil and plant-associated and newly described type strains.</title>
        <authorList>
            <person name="Whitman W."/>
        </authorList>
    </citation>
    <scope>NUCLEOTIDE SEQUENCE [LARGE SCALE GENOMIC DNA]</scope>
    <source>
        <strain evidence="11 12">CGMCC 1.7660</strain>
    </source>
</reference>
<sequence>MLAAIRPASADLFEAEQFTLDNGLEVVVLPKHLAPVVYQMVVYKVGAADAPEGKNGIAHFLEHLMFKATDKMPAGAFSQIVDRLGGSDNAYTSQDVTAYHQEVAREHLGTIMAMEADRMVNLRLDDAVVLPERDVILNERGQQIDNSPGARLGEAVNAALYRNHPYGKPVIGWRHEMETYSTADALDFYRRWYAPNNAVLVVAGDVTADEVRRLAATHFGPLPRRDVPDRRRLAEPPATAERRLALRSAEVRYPGVSRACLAPSYRGAGSAASAHALSVLAEIMDGGLVGRLHRRLVVEQQIAVAAGAGYAGDARDYGRFSFFVSPQEPDDLAAAEAALDSEIHLLLENGVTVEEVAKARERLRIASVKARDGLAGPARLVANALGADLPLADLQAWPERIAAVTPADVMQAAAAVLTAENCVTAVLTPPPEAPIDGTEP</sequence>
<evidence type="ECO:0000256" key="5">
    <source>
        <dbReference type="ARBA" id="ARBA00022801"/>
    </source>
</evidence>
<evidence type="ECO:0000256" key="7">
    <source>
        <dbReference type="ARBA" id="ARBA00023049"/>
    </source>
</evidence>
<dbReference type="RefSeq" id="WP_243735558.1">
    <property type="nucleotide sequence ID" value="NZ_SNYW01000007.1"/>
</dbReference>
<keyword evidence="3 11" id="KW-0645">Protease</keyword>
<dbReference type="PANTHER" id="PTHR43690">
    <property type="entry name" value="NARDILYSIN"/>
    <property type="match status" value="1"/>
</dbReference>
<comment type="cofactor">
    <cofactor evidence="1">
        <name>Zn(2+)</name>
        <dbReference type="ChEBI" id="CHEBI:29105"/>
    </cofactor>
</comment>
<evidence type="ECO:0000256" key="4">
    <source>
        <dbReference type="ARBA" id="ARBA00022723"/>
    </source>
</evidence>
<evidence type="ECO:0000259" key="10">
    <source>
        <dbReference type="Pfam" id="PF05193"/>
    </source>
</evidence>
<feature type="domain" description="Peptidase M16 N-terminal" evidence="9">
    <location>
        <begin position="31"/>
        <end position="171"/>
    </location>
</feature>
<proteinExistence type="inferred from homology"/>
<dbReference type="Pfam" id="PF00675">
    <property type="entry name" value="Peptidase_M16"/>
    <property type="match status" value="1"/>
</dbReference>
<keyword evidence="6" id="KW-0862">Zinc</keyword>
<dbReference type="EMBL" id="SNYW01000007">
    <property type="protein sequence ID" value="TDQ83198.1"/>
    <property type="molecule type" value="Genomic_DNA"/>
</dbReference>
<dbReference type="GO" id="GO:0046872">
    <property type="term" value="F:metal ion binding"/>
    <property type="evidence" value="ECO:0007669"/>
    <property type="project" value="UniProtKB-KW"/>
</dbReference>
<keyword evidence="5" id="KW-0378">Hydrolase</keyword>
<evidence type="ECO:0000259" key="9">
    <source>
        <dbReference type="Pfam" id="PF00675"/>
    </source>
</evidence>